<evidence type="ECO:0000313" key="4">
    <source>
        <dbReference type="Proteomes" id="UP001189429"/>
    </source>
</evidence>
<dbReference type="NCBIfam" id="TIGR00756">
    <property type="entry name" value="PPR"/>
    <property type="match status" value="1"/>
</dbReference>
<organism evidence="3 4">
    <name type="scientific">Prorocentrum cordatum</name>
    <dbReference type="NCBI Taxonomy" id="2364126"/>
    <lineage>
        <taxon>Eukaryota</taxon>
        <taxon>Sar</taxon>
        <taxon>Alveolata</taxon>
        <taxon>Dinophyceae</taxon>
        <taxon>Prorocentrales</taxon>
        <taxon>Prorocentraceae</taxon>
        <taxon>Prorocentrum</taxon>
    </lineage>
</organism>
<dbReference type="EMBL" id="CAUYUJ010014305">
    <property type="protein sequence ID" value="CAK0839567.1"/>
    <property type="molecule type" value="Genomic_DNA"/>
</dbReference>
<feature type="repeat" description="PPR" evidence="2">
    <location>
        <begin position="49"/>
        <end position="83"/>
    </location>
</feature>
<dbReference type="PANTHER" id="PTHR47447:SF17">
    <property type="entry name" value="OS12G0638900 PROTEIN"/>
    <property type="match status" value="1"/>
</dbReference>
<name>A0ABN9T3J3_9DINO</name>
<dbReference type="PANTHER" id="PTHR47447">
    <property type="entry name" value="OS03G0856100 PROTEIN"/>
    <property type="match status" value="1"/>
</dbReference>
<sequence>MCLLGASDFGMAPNGKSYGCAIRACTAVRRDKAALTLFDCMEKEGINPNRFAYHDAILSCVRLRKLTKARSLYENMQRDGVPPCDNTLGLLIRTCTARGLHKEAEGLVRDFSRAKSAEQGGPLHGGPAELGCVLAARAASS</sequence>
<protein>
    <recommendedName>
        <fullName evidence="5">Pentacotripeptide-repeat region of PRORP domain-containing protein</fullName>
    </recommendedName>
</protein>
<dbReference type="PROSITE" id="PS51375">
    <property type="entry name" value="PPR"/>
    <property type="match status" value="2"/>
</dbReference>
<keyword evidence="4" id="KW-1185">Reference proteome</keyword>
<proteinExistence type="predicted"/>
<comment type="caution">
    <text evidence="3">The sequence shown here is derived from an EMBL/GenBank/DDBJ whole genome shotgun (WGS) entry which is preliminary data.</text>
</comment>
<dbReference type="Proteomes" id="UP001189429">
    <property type="component" value="Unassembled WGS sequence"/>
</dbReference>
<accession>A0ABN9T3J3</accession>
<feature type="repeat" description="PPR" evidence="2">
    <location>
        <begin position="14"/>
        <end position="48"/>
    </location>
</feature>
<evidence type="ECO:0000256" key="1">
    <source>
        <dbReference type="ARBA" id="ARBA00022737"/>
    </source>
</evidence>
<dbReference type="Gene3D" id="1.25.40.10">
    <property type="entry name" value="Tetratricopeptide repeat domain"/>
    <property type="match status" value="1"/>
</dbReference>
<dbReference type="InterPro" id="IPR011990">
    <property type="entry name" value="TPR-like_helical_dom_sf"/>
</dbReference>
<keyword evidence="1" id="KW-0677">Repeat</keyword>
<dbReference type="Pfam" id="PF13812">
    <property type="entry name" value="PPR_3"/>
    <property type="match status" value="1"/>
</dbReference>
<evidence type="ECO:0000313" key="3">
    <source>
        <dbReference type="EMBL" id="CAK0839567.1"/>
    </source>
</evidence>
<dbReference type="InterPro" id="IPR002885">
    <property type="entry name" value="PPR_rpt"/>
</dbReference>
<gene>
    <name evidence="3" type="ORF">PCOR1329_LOCUS35220</name>
</gene>
<evidence type="ECO:0008006" key="5">
    <source>
        <dbReference type="Google" id="ProtNLM"/>
    </source>
</evidence>
<reference evidence="3" key="1">
    <citation type="submission" date="2023-10" db="EMBL/GenBank/DDBJ databases">
        <authorList>
            <person name="Chen Y."/>
            <person name="Shah S."/>
            <person name="Dougan E. K."/>
            <person name="Thang M."/>
            <person name="Chan C."/>
        </authorList>
    </citation>
    <scope>NUCLEOTIDE SEQUENCE [LARGE SCALE GENOMIC DNA]</scope>
</reference>
<evidence type="ECO:0000256" key="2">
    <source>
        <dbReference type="PROSITE-ProRule" id="PRU00708"/>
    </source>
</evidence>